<dbReference type="SUPFAM" id="SSF54001">
    <property type="entry name" value="Cysteine proteinases"/>
    <property type="match status" value="1"/>
</dbReference>
<organism evidence="2">
    <name type="scientific">marine metagenome</name>
    <dbReference type="NCBI Taxonomy" id="408172"/>
    <lineage>
        <taxon>unclassified sequences</taxon>
        <taxon>metagenomes</taxon>
        <taxon>ecological metagenomes</taxon>
    </lineage>
</organism>
<dbReference type="InterPro" id="IPR025896">
    <property type="entry name" value="Spi_Prtas-inh"/>
</dbReference>
<reference evidence="2" key="1">
    <citation type="submission" date="2018-05" db="EMBL/GenBank/DDBJ databases">
        <authorList>
            <person name="Lanie J.A."/>
            <person name="Ng W.-L."/>
            <person name="Kazmierczak K.M."/>
            <person name="Andrzejewski T.M."/>
            <person name="Davidsen T.M."/>
            <person name="Wayne K.J."/>
            <person name="Tettelin H."/>
            <person name="Glass J.I."/>
            <person name="Rusch D."/>
            <person name="Podicherti R."/>
            <person name="Tsui H.-C.T."/>
            <person name="Winkler M.E."/>
        </authorList>
    </citation>
    <scope>NUCLEOTIDE SEQUENCE</scope>
</reference>
<dbReference type="Pfam" id="PF13734">
    <property type="entry name" value="Inhibitor_I69"/>
    <property type="match status" value="1"/>
</dbReference>
<evidence type="ECO:0000313" key="2">
    <source>
        <dbReference type="EMBL" id="SVC96433.1"/>
    </source>
</evidence>
<dbReference type="InterPro" id="IPR044934">
    <property type="entry name" value="Streptopain_sf"/>
</dbReference>
<dbReference type="EMBL" id="UINC01121339">
    <property type="protein sequence ID" value="SVC96433.1"/>
    <property type="molecule type" value="Genomic_DNA"/>
</dbReference>
<gene>
    <name evidence="2" type="ORF">METZ01_LOCUS349287</name>
</gene>
<name>A0A382RFH4_9ZZZZ</name>
<feature type="domain" description="Spi protease inhibitor" evidence="1">
    <location>
        <begin position="18"/>
        <end position="106"/>
    </location>
</feature>
<feature type="non-terminal residue" evidence="2">
    <location>
        <position position="108"/>
    </location>
</feature>
<accession>A0A382RFH4</accession>
<dbReference type="AlphaFoldDB" id="A0A382RFH4"/>
<evidence type="ECO:0000259" key="1">
    <source>
        <dbReference type="Pfam" id="PF13734"/>
    </source>
</evidence>
<proteinExistence type="predicted"/>
<dbReference type="InterPro" id="IPR038765">
    <property type="entry name" value="Papain-like_cys_pep_sf"/>
</dbReference>
<sequence length="108" mass="12071">MKLKYISISILLIFTLMAAPIDQNKAQRVAGNIFAERSNVGSPDSFNIQSVDILDENDIDLLYVFQLDPEGFILVSGDDKVQPLLAYSFESNFILEDVPTNVAWMIDA</sequence>
<dbReference type="Gene3D" id="3.90.70.50">
    <property type="entry name" value="Peptidase C10, streptopain"/>
    <property type="match status" value="1"/>
</dbReference>
<protein>
    <recommendedName>
        <fullName evidence="1">Spi protease inhibitor domain-containing protein</fullName>
    </recommendedName>
</protein>